<dbReference type="KEGG" id="dia:Dtpsy_0630"/>
<dbReference type="SUPFAM" id="SSF52172">
    <property type="entry name" value="CheY-like"/>
    <property type="match status" value="1"/>
</dbReference>
<dbReference type="PANTHER" id="PTHR44591">
    <property type="entry name" value="STRESS RESPONSE REGULATOR PROTEIN 1"/>
    <property type="match status" value="1"/>
</dbReference>
<dbReference type="CDD" id="cd00156">
    <property type="entry name" value="REC"/>
    <property type="match status" value="1"/>
</dbReference>
<protein>
    <submittedName>
        <fullName evidence="4">Response regulator receiver protein</fullName>
    </submittedName>
</protein>
<dbReference type="Pfam" id="PF00072">
    <property type="entry name" value="Response_reg"/>
    <property type="match status" value="1"/>
</dbReference>
<name>A0A9J9U9Q8_ACIET</name>
<evidence type="ECO:0000256" key="1">
    <source>
        <dbReference type="ARBA" id="ARBA00022553"/>
    </source>
</evidence>
<feature type="domain" description="Response regulatory" evidence="3">
    <location>
        <begin position="2"/>
        <end position="114"/>
    </location>
</feature>
<keyword evidence="5" id="KW-1185">Reference proteome</keyword>
<evidence type="ECO:0000313" key="4">
    <source>
        <dbReference type="EMBL" id="ACM32110.1"/>
    </source>
</evidence>
<feature type="modified residue" description="4-aspartylphosphate" evidence="2">
    <location>
        <position position="51"/>
    </location>
</feature>
<gene>
    <name evidence="4" type="ordered locus">Dtpsy_0630</name>
</gene>
<proteinExistence type="predicted"/>
<dbReference type="AlphaFoldDB" id="A0A9J9U9Q8"/>
<evidence type="ECO:0000256" key="2">
    <source>
        <dbReference type="PROSITE-ProRule" id="PRU00169"/>
    </source>
</evidence>
<dbReference type="InterPro" id="IPR001789">
    <property type="entry name" value="Sig_transdc_resp-reg_receiver"/>
</dbReference>
<organism evidence="4 5">
    <name type="scientific">Acidovorax ebreus (strain TPSY)</name>
    <name type="common">Diaphorobacter sp. (strain TPSY)</name>
    <dbReference type="NCBI Taxonomy" id="535289"/>
    <lineage>
        <taxon>Bacteria</taxon>
        <taxon>Pseudomonadati</taxon>
        <taxon>Pseudomonadota</taxon>
        <taxon>Betaproteobacteria</taxon>
        <taxon>Burkholderiales</taxon>
        <taxon>Comamonadaceae</taxon>
        <taxon>Diaphorobacter</taxon>
    </lineage>
</organism>
<reference evidence="4 5" key="1">
    <citation type="journal article" date="2010" name="J. Bacteriol.">
        <title>Completed genome sequence of the anaerobic iron-oxidizing bacterium Acidovorax ebreus strain TPSY.</title>
        <authorList>
            <person name="Byrne-Bailey K.G."/>
            <person name="Weber K.A."/>
            <person name="Chair A.H."/>
            <person name="Bose S."/>
            <person name="Knox T."/>
            <person name="Spanbauer T.L."/>
            <person name="Chertkov O."/>
            <person name="Coates J.D."/>
        </authorList>
    </citation>
    <scope>NUCLEOTIDE SEQUENCE [LARGE SCALE GENOMIC DNA]</scope>
    <source>
        <strain evidence="4 5">TPSY</strain>
    </source>
</reference>
<dbReference type="PROSITE" id="PS50110">
    <property type="entry name" value="RESPONSE_REGULATORY"/>
    <property type="match status" value="1"/>
</dbReference>
<dbReference type="SMART" id="SM00448">
    <property type="entry name" value="REC"/>
    <property type="match status" value="1"/>
</dbReference>
<dbReference type="Proteomes" id="UP000000450">
    <property type="component" value="Chromosome"/>
</dbReference>
<dbReference type="InterPro" id="IPR050595">
    <property type="entry name" value="Bact_response_regulator"/>
</dbReference>
<dbReference type="GO" id="GO:0000160">
    <property type="term" value="P:phosphorelay signal transduction system"/>
    <property type="evidence" value="ECO:0007669"/>
    <property type="project" value="InterPro"/>
</dbReference>
<dbReference type="InterPro" id="IPR011006">
    <property type="entry name" value="CheY-like_superfamily"/>
</dbReference>
<evidence type="ECO:0000313" key="5">
    <source>
        <dbReference type="Proteomes" id="UP000000450"/>
    </source>
</evidence>
<sequence length="123" mass="13401">MRILYVEDNCELRDTIGLLMEGEGRTVVTCATAEEALQRDAAQPHDVVVSDVSLPGMSGLDLCRHLLASNPQRWVVLCSGYPLEHGVGTLGPHVRSLLKPFELEELEELLDVIASHLQSASPA</sequence>
<evidence type="ECO:0000259" key="3">
    <source>
        <dbReference type="PROSITE" id="PS50110"/>
    </source>
</evidence>
<keyword evidence="1 2" id="KW-0597">Phosphoprotein</keyword>
<dbReference type="Gene3D" id="3.40.50.2300">
    <property type="match status" value="1"/>
</dbReference>
<accession>A0A9J9U9Q8</accession>
<dbReference type="RefSeq" id="WP_012655640.1">
    <property type="nucleotide sequence ID" value="NC_011992.1"/>
</dbReference>
<dbReference type="EMBL" id="CP001392">
    <property type="protein sequence ID" value="ACM32110.1"/>
    <property type="molecule type" value="Genomic_DNA"/>
</dbReference>
<dbReference type="PANTHER" id="PTHR44591:SF3">
    <property type="entry name" value="RESPONSE REGULATORY DOMAIN-CONTAINING PROTEIN"/>
    <property type="match status" value="1"/>
</dbReference>